<keyword evidence="4 6" id="KW-0238">DNA-binding</keyword>
<evidence type="ECO:0000256" key="6">
    <source>
        <dbReference type="RuleBase" id="RU000716"/>
    </source>
</evidence>
<evidence type="ECO:0000259" key="8">
    <source>
        <dbReference type="Pfam" id="PF08281"/>
    </source>
</evidence>
<accession>A0ABT4DC55</accession>
<evidence type="ECO:0000256" key="4">
    <source>
        <dbReference type="ARBA" id="ARBA00023125"/>
    </source>
</evidence>
<evidence type="ECO:0000256" key="3">
    <source>
        <dbReference type="ARBA" id="ARBA00023082"/>
    </source>
</evidence>
<feature type="domain" description="RNA polymerase sigma-70 region 2" evidence="7">
    <location>
        <begin position="23"/>
        <end position="88"/>
    </location>
</feature>
<dbReference type="InterPro" id="IPR014284">
    <property type="entry name" value="RNA_pol_sigma-70_dom"/>
</dbReference>
<dbReference type="Gene3D" id="1.10.1740.10">
    <property type="match status" value="1"/>
</dbReference>
<comment type="caution">
    <text evidence="9">The sequence shown here is derived from an EMBL/GenBank/DDBJ whole genome shotgun (WGS) entry which is preliminary data.</text>
</comment>
<dbReference type="SUPFAM" id="SSF88659">
    <property type="entry name" value="Sigma3 and sigma4 domains of RNA polymerase sigma factors"/>
    <property type="match status" value="1"/>
</dbReference>
<dbReference type="Pfam" id="PF04542">
    <property type="entry name" value="Sigma70_r2"/>
    <property type="match status" value="1"/>
</dbReference>
<dbReference type="InterPro" id="IPR013324">
    <property type="entry name" value="RNA_pol_sigma_r3/r4-like"/>
</dbReference>
<protein>
    <recommendedName>
        <fullName evidence="6">RNA polymerase sigma factor</fullName>
    </recommendedName>
</protein>
<dbReference type="NCBIfam" id="TIGR02937">
    <property type="entry name" value="sigma70-ECF"/>
    <property type="match status" value="1"/>
</dbReference>
<gene>
    <name evidence="9" type="ORF">OW729_14710</name>
</gene>
<feature type="domain" description="RNA polymerase sigma factor 70 region 4 type 2" evidence="8">
    <location>
        <begin position="120"/>
        <end position="173"/>
    </location>
</feature>
<dbReference type="PROSITE" id="PS01063">
    <property type="entry name" value="SIGMA70_ECF"/>
    <property type="match status" value="1"/>
</dbReference>
<keyword evidence="5 6" id="KW-0804">Transcription</keyword>
<evidence type="ECO:0000256" key="2">
    <source>
        <dbReference type="ARBA" id="ARBA00023015"/>
    </source>
</evidence>
<dbReference type="PANTHER" id="PTHR43133">
    <property type="entry name" value="RNA POLYMERASE ECF-TYPE SIGMA FACTO"/>
    <property type="match status" value="1"/>
</dbReference>
<dbReference type="InterPro" id="IPR007627">
    <property type="entry name" value="RNA_pol_sigma70_r2"/>
</dbReference>
<keyword evidence="2 6" id="KW-0805">Transcription regulation</keyword>
<comment type="similarity">
    <text evidence="1 6">Belongs to the sigma-70 factor family. ECF subfamily.</text>
</comment>
<dbReference type="EMBL" id="JAPQFJ010000017">
    <property type="protein sequence ID" value="MCY6959870.1"/>
    <property type="molecule type" value="Genomic_DNA"/>
</dbReference>
<dbReference type="PANTHER" id="PTHR43133:SF8">
    <property type="entry name" value="RNA POLYMERASE SIGMA FACTOR HI_1459-RELATED"/>
    <property type="match status" value="1"/>
</dbReference>
<name>A0ABT4DC55_9CLOT</name>
<reference evidence="9" key="1">
    <citation type="submission" date="2022-12" db="EMBL/GenBank/DDBJ databases">
        <title>Clostridium sp. nov., isolated from industrial wastewater.</title>
        <authorList>
            <person name="Jiayan W."/>
        </authorList>
    </citation>
    <scope>NUCLEOTIDE SEQUENCE</scope>
    <source>
        <strain evidence="9">ZC22-4</strain>
    </source>
</reference>
<dbReference type="InterPro" id="IPR039425">
    <property type="entry name" value="RNA_pol_sigma-70-like"/>
</dbReference>
<evidence type="ECO:0000313" key="10">
    <source>
        <dbReference type="Proteomes" id="UP001144612"/>
    </source>
</evidence>
<sequence length="190" mass="22280">MVLSDEELINEILKGNQSAMEVLINRNYKLVYAFVYRNIGTYHTALDLTQESFIKVMKNLRSFKSYKGNFQPWLLRIALNVCKDYWKSAYVKHSAVDDSCLEQAYEEENVINYLEKVEERQEIKNAMMQLPEEQREVIILRYYNDLKIKDIASIAKINESTVKSRLRLAIGKLKTLLQRGDNSEKSKKTI</sequence>
<dbReference type="SUPFAM" id="SSF88946">
    <property type="entry name" value="Sigma2 domain of RNA polymerase sigma factors"/>
    <property type="match status" value="1"/>
</dbReference>
<evidence type="ECO:0000259" key="7">
    <source>
        <dbReference type="Pfam" id="PF04542"/>
    </source>
</evidence>
<evidence type="ECO:0000256" key="5">
    <source>
        <dbReference type="ARBA" id="ARBA00023163"/>
    </source>
</evidence>
<proteinExistence type="inferred from homology"/>
<dbReference type="Proteomes" id="UP001144612">
    <property type="component" value="Unassembled WGS sequence"/>
</dbReference>
<dbReference type="InterPro" id="IPR000838">
    <property type="entry name" value="RNA_pol_sigma70_ECF_CS"/>
</dbReference>
<evidence type="ECO:0000256" key="1">
    <source>
        <dbReference type="ARBA" id="ARBA00010641"/>
    </source>
</evidence>
<dbReference type="CDD" id="cd06171">
    <property type="entry name" value="Sigma70_r4"/>
    <property type="match status" value="1"/>
</dbReference>
<organism evidence="9 10">
    <name type="scientific">Clostridium brassicae</name>
    <dbReference type="NCBI Taxonomy" id="2999072"/>
    <lineage>
        <taxon>Bacteria</taxon>
        <taxon>Bacillati</taxon>
        <taxon>Bacillota</taxon>
        <taxon>Clostridia</taxon>
        <taxon>Eubacteriales</taxon>
        <taxon>Clostridiaceae</taxon>
        <taxon>Clostridium</taxon>
    </lineage>
</organism>
<dbReference type="RefSeq" id="WP_268062307.1">
    <property type="nucleotide sequence ID" value="NZ_JAPQFJ010000017.1"/>
</dbReference>
<dbReference type="Pfam" id="PF08281">
    <property type="entry name" value="Sigma70_r4_2"/>
    <property type="match status" value="1"/>
</dbReference>
<keyword evidence="10" id="KW-1185">Reference proteome</keyword>
<dbReference type="InterPro" id="IPR036388">
    <property type="entry name" value="WH-like_DNA-bd_sf"/>
</dbReference>
<evidence type="ECO:0000313" key="9">
    <source>
        <dbReference type="EMBL" id="MCY6959870.1"/>
    </source>
</evidence>
<dbReference type="InterPro" id="IPR013325">
    <property type="entry name" value="RNA_pol_sigma_r2"/>
</dbReference>
<keyword evidence="3 6" id="KW-0731">Sigma factor</keyword>
<dbReference type="InterPro" id="IPR013249">
    <property type="entry name" value="RNA_pol_sigma70_r4_t2"/>
</dbReference>
<dbReference type="Gene3D" id="1.10.10.10">
    <property type="entry name" value="Winged helix-like DNA-binding domain superfamily/Winged helix DNA-binding domain"/>
    <property type="match status" value="1"/>
</dbReference>